<name>A0A6M0GZP5_9CLOT</name>
<accession>A0A6M0GZP5</accession>
<gene>
    <name evidence="1" type="primary">ytxC</name>
    <name evidence="1" type="ORF">G3M99_03590</name>
</gene>
<proteinExistence type="predicted"/>
<reference evidence="1 2" key="1">
    <citation type="submission" date="2020-02" db="EMBL/GenBank/DDBJ databases">
        <title>Genome assembly of a novel Clostridium senegalense strain.</title>
        <authorList>
            <person name="Gupta T.B."/>
            <person name="Jauregui R."/>
            <person name="Maclean P."/>
            <person name="Nawarathana A."/>
            <person name="Brightwell G."/>
        </authorList>
    </citation>
    <scope>NUCLEOTIDE SEQUENCE [LARGE SCALE GENOMIC DNA]</scope>
    <source>
        <strain evidence="1 2">AGRFS4</strain>
    </source>
</reference>
<comment type="caution">
    <text evidence="1">The sequence shown here is derived from an EMBL/GenBank/DDBJ whole genome shotgun (WGS) entry which is preliminary data.</text>
</comment>
<dbReference type="RefSeq" id="WP_199869224.1">
    <property type="nucleotide sequence ID" value="NZ_JAAGPU010000003.1"/>
</dbReference>
<dbReference type="AlphaFoldDB" id="A0A6M0GZP5"/>
<evidence type="ECO:0000313" key="2">
    <source>
        <dbReference type="Proteomes" id="UP000481872"/>
    </source>
</evidence>
<dbReference type="InterPro" id="IPR014199">
    <property type="entry name" value="Spore_YtxC"/>
</dbReference>
<keyword evidence="2" id="KW-1185">Reference proteome</keyword>
<dbReference type="NCBIfam" id="TIGR02834">
    <property type="entry name" value="spo_ytxC"/>
    <property type="match status" value="1"/>
</dbReference>
<protein>
    <submittedName>
        <fullName evidence="1">Putative sporulation protein YtxC</fullName>
    </submittedName>
</protein>
<evidence type="ECO:0000313" key="1">
    <source>
        <dbReference type="EMBL" id="NEU03955.1"/>
    </source>
</evidence>
<dbReference type="EMBL" id="JAAGPU010000003">
    <property type="protein sequence ID" value="NEU03955.1"/>
    <property type="molecule type" value="Genomic_DNA"/>
</dbReference>
<sequence>MLMLTLIKENSRDYLIDAIRNAREYFKIKGVRIGVSESIENKHHIIKIYCDDENYDVKFEKMFNLYIANILFKELVDDFCEKNLSKYLVDNFYFLKCEDIIEIKKEVLNILQKENSPINENMIYYMNRKNDIVDKIVLFLEENNDINIDGFIKFRMKQFSCEIQDIIEKIVEKFMVEKEYDEFIKLLKYFIDVQESKIDELHIIINNDGNYALVDKLGEDVLQSIMDELSVDNLNLNVTIEDLIISGLITTAPQKVIMHCVQNCKSKELIETIKKVFGDRVSFCDECIKCKQIKSFLKV</sequence>
<organism evidence="1 2">
    <name type="scientific">Clostridium senegalense</name>
    <dbReference type="NCBI Taxonomy" id="1465809"/>
    <lineage>
        <taxon>Bacteria</taxon>
        <taxon>Bacillati</taxon>
        <taxon>Bacillota</taxon>
        <taxon>Clostridia</taxon>
        <taxon>Eubacteriales</taxon>
        <taxon>Clostridiaceae</taxon>
        <taxon>Clostridium</taxon>
    </lineage>
</organism>
<dbReference type="Proteomes" id="UP000481872">
    <property type="component" value="Unassembled WGS sequence"/>
</dbReference>
<dbReference type="Pfam" id="PF08812">
    <property type="entry name" value="YtxC"/>
    <property type="match status" value="1"/>
</dbReference>